<reference evidence="2 3" key="1">
    <citation type="submission" date="2017-07" db="EMBL/GenBank/DDBJ databases">
        <title>Amycolatopsis antarcticus sp. nov., isolated from the surface of an Antarcticus brown macroalga.</title>
        <authorList>
            <person name="Wang J."/>
            <person name="Leiva S."/>
            <person name="Huang J."/>
            <person name="Huang Y."/>
        </authorList>
    </citation>
    <scope>NUCLEOTIDE SEQUENCE [LARGE SCALE GENOMIC DNA]</scope>
    <source>
        <strain evidence="2 3">AU-G6</strain>
    </source>
</reference>
<evidence type="ECO:0000259" key="1">
    <source>
        <dbReference type="SMART" id="SM00923"/>
    </source>
</evidence>
<feature type="domain" description="MbtH-like" evidence="1">
    <location>
        <begin position="3"/>
        <end position="53"/>
    </location>
</feature>
<dbReference type="InterPro" id="IPR037407">
    <property type="entry name" value="MLP_fam"/>
</dbReference>
<dbReference type="Pfam" id="PF03621">
    <property type="entry name" value="MbtH"/>
    <property type="match status" value="1"/>
</dbReference>
<gene>
    <name evidence="2" type="ORF">CFN78_04355</name>
</gene>
<dbReference type="InParanoid" id="A0A263D8W6"/>
<dbReference type="PANTHER" id="PTHR38444:SF1">
    <property type="entry name" value="ENTEROBACTIN BIOSYNTHESIS PROTEIN YBDZ"/>
    <property type="match status" value="1"/>
</dbReference>
<dbReference type="GO" id="GO:0005829">
    <property type="term" value="C:cytosol"/>
    <property type="evidence" value="ECO:0007669"/>
    <property type="project" value="TreeGrafter"/>
</dbReference>
<dbReference type="Proteomes" id="UP000242444">
    <property type="component" value="Unassembled WGS sequence"/>
</dbReference>
<dbReference type="InterPro" id="IPR005153">
    <property type="entry name" value="MbtH-like_dom"/>
</dbReference>
<dbReference type="SUPFAM" id="SSF160582">
    <property type="entry name" value="MbtH-like"/>
    <property type="match status" value="1"/>
</dbReference>
<dbReference type="SMART" id="SM00923">
    <property type="entry name" value="MbtH"/>
    <property type="match status" value="1"/>
</dbReference>
<protein>
    <submittedName>
        <fullName evidence="2">MbtH family protein</fullName>
    </submittedName>
</protein>
<dbReference type="EMBL" id="NKYE01000002">
    <property type="protein sequence ID" value="OZM74639.1"/>
    <property type="molecule type" value="Genomic_DNA"/>
</dbReference>
<dbReference type="GO" id="GO:0019290">
    <property type="term" value="P:siderophore biosynthetic process"/>
    <property type="evidence" value="ECO:0007669"/>
    <property type="project" value="TreeGrafter"/>
</dbReference>
<dbReference type="PANTHER" id="PTHR38444">
    <property type="entry name" value="ENTEROBACTIN BIOSYNTHESIS PROTEIN YBDZ"/>
    <property type="match status" value="1"/>
</dbReference>
<name>A0A263D8W6_9PSEU</name>
<organism evidence="2 3">
    <name type="scientific">Amycolatopsis antarctica</name>
    <dbReference type="NCBI Taxonomy" id="1854586"/>
    <lineage>
        <taxon>Bacteria</taxon>
        <taxon>Bacillati</taxon>
        <taxon>Actinomycetota</taxon>
        <taxon>Actinomycetes</taxon>
        <taxon>Pseudonocardiales</taxon>
        <taxon>Pseudonocardiaceae</taxon>
        <taxon>Amycolatopsis</taxon>
    </lineage>
</organism>
<dbReference type="Gene3D" id="3.90.820.10">
    <property type="entry name" value="Structural Genomics, Unknown Function 30-nov-00 1gh9 Mol_id"/>
    <property type="match status" value="1"/>
</dbReference>
<comment type="caution">
    <text evidence="2">The sequence shown here is derived from an EMBL/GenBank/DDBJ whole genome shotgun (WGS) entry which is preliminary data.</text>
</comment>
<dbReference type="InterPro" id="IPR038020">
    <property type="entry name" value="MbtH-like_sf"/>
</dbReference>
<accession>A0A263D8W6</accession>
<sequence>MTNPFDTPDGRYLVLANHEDQHSIWPSYLDLPGGWEHRFGPAARHECLDYVERNWPDITPRSRIRKGGS</sequence>
<proteinExistence type="predicted"/>
<evidence type="ECO:0000313" key="2">
    <source>
        <dbReference type="EMBL" id="OZM74639.1"/>
    </source>
</evidence>
<keyword evidence="3" id="KW-1185">Reference proteome</keyword>
<dbReference type="AlphaFoldDB" id="A0A263D8W6"/>
<evidence type="ECO:0000313" key="3">
    <source>
        <dbReference type="Proteomes" id="UP000242444"/>
    </source>
</evidence>
<dbReference type="OrthoDB" id="7584480at2"/>